<reference evidence="4" key="1">
    <citation type="submission" date="2020-10" db="EMBL/GenBank/DDBJ databases">
        <authorList>
            <person name="Gilroy R."/>
        </authorList>
    </citation>
    <scope>NUCLEOTIDE SEQUENCE</scope>
    <source>
        <strain evidence="4">ChiW3-316</strain>
    </source>
</reference>
<dbReference type="SUPFAM" id="SSF53448">
    <property type="entry name" value="Nucleotide-diphospho-sugar transferases"/>
    <property type="match status" value="1"/>
</dbReference>
<dbReference type="Pfam" id="PF01501">
    <property type="entry name" value="Glyco_transf_8"/>
    <property type="match status" value="1"/>
</dbReference>
<dbReference type="GO" id="GO:0046872">
    <property type="term" value="F:metal ion binding"/>
    <property type="evidence" value="ECO:0007669"/>
    <property type="project" value="UniProtKB-KW"/>
</dbReference>
<accession>A0A9D1SBK9</accession>
<dbReference type="InterPro" id="IPR050748">
    <property type="entry name" value="Glycosyltrans_8_dom-fam"/>
</dbReference>
<dbReference type="InterPro" id="IPR002495">
    <property type="entry name" value="Glyco_trans_8"/>
</dbReference>
<gene>
    <name evidence="4" type="ORF">IAD20_05935</name>
</gene>
<name>A0A9D1SBK9_9PROT</name>
<evidence type="ECO:0000313" key="5">
    <source>
        <dbReference type="Proteomes" id="UP000824107"/>
    </source>
</evidence>
<dbReference type="CDD" id="cd04194">
    <property type="entry name" value="GT8_A4GalT_like"/>
    <property type="match status" value="1"/>
</dbReference>
<comment type="caution">
    <text evidence="4">The sequence shown here is derived from an EMBL/GenBank/DDBJ whole genome shotgun (WGS) entry which is preliminary data.</text>
</comment>
<proteinExistence type="predicted"/>
<dbReference type="AlphaFoldDB" id="A0A9D1SBK9"/>
<reference evidence="4" key="2">
    <citation type="journal article" date="2021" name="PeerJ">
        <title>Extensive microbial diversity within the chicken gut microbiome revealed by metagenomics and culture.</title>
        <authorList>
            <person name="Gilroy R."/>
            <person name="Ravi A."/>
            <person name="Getino M."/>
            <person name="Pursley I."/>
            <person name="Horton D.L."/>
            <person name="Alikhan N.F."/>
            <person name="Baker D."/>
            <person name="Gharbi K."/>
            <person name="Hall N."/>
            <person name="Watson M."/>
            <person name="Adriaenssens E.M."/>
            <person name="Foster-Nyarko E."/>
            <person name="Jarju S."/>
            <person name="Secka A."/>
            <person name="Antonio M."/>
            <person name="Oren A."/>
            <person name="Chaudhuri R.R."/>
            <person name="La Ragione R."/>
            <person name="Hildebrand F."/>
            <person name="Pallen M.J."/>
        </authorList>
    </citation>
    <scope>NUCLEOTIDE SEQUENCE</scope>
    <source>
        <strain evidence="4">ChiW3-316</strain>
    </source>
</reference>
<evidence type="ECO:0000313" key="4">
    <source>
        <dbReference type="EMBL" id="HIU53602.1"/>
    </source>
</evidence>
<dbReference type="PANTHER" id="PTHR13778:SF47">
    <property type="entry name" value="LIPOPOLYSACCHARIDE 1,3-GALACTOSYLTRANSFERASE"/>
    <property type="match status" value="1"/>
</dbReference>
<dbReference type="Gene3D" id="3.90.550.10">
    <property type="entry name" value="Spore Coat Polysaccharide Biosynthesis Protein SpsA, Chain A"/>
    <property type="match status" value="1"/>
</dbReference>
<dbReference type="InterPro" id="IPR029044">
    <property type="entry name" value="Nucleotide-diphossugar_trans"/>
</dbReference>
<keyword evidence="1" id="KW-0328">Glycosyltransferase</keyword>
<protein>
    <submittedName>
        <fullName evidence="4">Glycosyltransferase family 8 protein</fullName>
    </submittedName>
</protein>
<dbReference type="EMBL" id="DVNC01000038">
    <property type="protein sequence ID" value="HIU53602.1"/>
    <property type="molecule type" value="Genomic_DNA"/>
</dbReference>
<organism evidence="4 5">
    <name type="scientific">Candidatus Scatocola faecipullorum</name>
    <dbReference type="NCBI Taxonomy" id="2840917"/>
    <lineage>
        <taxon>Bacteria</taxon>
        <taxon>Pseudomonadati</taxon>
        <taxon>Pseudomonadota</taxon>
        <taxon>Alphaproteobacteria</taxon>
        <taxon>Rhodospirillales</taxon>
        <taxon>Rhodospirillaceae</taxon>
        <taxon>Rhodospirillaceae incertae sedis</taxon>
        <taxon>Candidatus Scatocola</taxon>
    </lineage>
</organism>
<sequence>MTETSIIPVFFATDENYVPYLGVSLQSLIAHTAHNKQYEIYILHDSLSEHARQQLREFKQKNVNISFLKVSDHLQQYQSRLKNNLAFWNQPTYYRLALPLLTANYDKILYCDCDTVFLDDVARLYEQDIEDNYLLAVQDADHPYYIPERIEQMKTELKLADTSRYFNAGILVMNVALMRQNNLFDRFIELRETIKYLPYHDQDILNSACRDKIKYLSRRYNYQWHLDFFYNDPEAAKAYRRDIEPAIVHFTSHIKPWNEPKREFADKFWYYARQTPFYEEILFRSIAKQKLGIDYTEIAAATNRKDCLSLLRRYKFIAFFGLGSTRKKYKQKVKTLKQLLRNTAALCRL</sequence>
<evidence type="ECO:0000256" key="1">
    <source>
        <dbReference type="ARBA" id="ARBA00022676"/>
    </source>
</evidence>
<evidence type="ECO:0000256" key="3">
    <source>
        <dbReference type="ARBA" id="ARBA00022723"/>
    </source>
</evidence>
<evidence type="ECO:0000256" key="2">
    <source>
        <dbReference type="ARBA" id="ARBA00022679"/>
    </source>
</evidence>
<dbReference type="GO" id="GO:0016757">
    <property type="term" value="F:glycosyltransferase activity"/>
    <property type="evidence" value="ECO:0007669"/>
    <property type="project" value="UniProtKB-KW"/>
</dbReference>
<dbReference type="Proteomes" id="UP000824107">
    <property type="component" value="Unassembled WGS sequence"/>
</dbReference>
<dbReference type="PANTHER" id="PTHR13778">
    <property type="entry name" value="GLYCOSYLTRANSFERASE 8 DOMAIN-CONTAINING PROTEIN"/>
    <property type="match status" value="1"/>
</dbReference>
<keyword evidence="3" id="KW-0479">Metal-binding</keyword>
<keyword evidence="2" id="KW-0808">Transferase</keyword>